<reference evidence="1 2" key="1">
    <citation type="journal article" date="2011" name="Front. Microbiol.">
        <title>Genomic signatures of strain selection and enhancement in Bacillus atrophaeus var. globigii, a historical biowarfare simulant.</title>
        <authorList>
            <person name="Gibbons H.S."/>
            <person name="Broomall S.M."/>
            <person name="McNew L.A."/>
            <person name="Daligault H."/>
            <person name="Chapman C."/>
            <person name="Bruce D."/>
            <person name="Karavis M."/>
            <person name="Krepps M."/>
            <person name="McGregor P.A."/>
            <person name="Hong C."/>
            <person name="Park K.H."/>
            <person name="Akmal A."/>
            <person name="Feldman A."/>
            <person name="Lin J.S."/>
            <person name="Chang W.E."/>
            <person name="Higgs B.W."/>
            <person name="Demirev P."/>
            <person name="Lindquist J."/>
            <person name="Liem A."/>
            <person name="Fochler E."/>
            <person name="Read T.D."/>
            <person name="Tapia R."/>
            <person name="Johnson S."/>
            <person name="Bishop-Lilly K.A."/>
            <person name="Detter C."/>
            <person name="Han C."/>
            <person name="Sozhamannan S."/>
            <person name="Rosenzweig C.N."/>
            <person name="Skowronski E.W."/>
        </authorList>
    </citation>
    <scope>NUCLEOTIDE SEQUENCE [LARGE SCALE GENOMIC DNA]</scope>
    <source>
        <strain evidence="1 2">CL-SP19</strain>
    </source>
</reference>
<name>A0A432ZH18_9GAMM</name>
<evidence type="ECO:0000313" key="1">
    <source>
        <dbReference type="EMBL" id="RUO77307.1"/>
    </source>
</evidence>
<dbReference type="Proteomes" id="UP000287908">
    <property type="component" value="Unassembled WGS sequence"/>
</dbReference>
<organism evidence="1 2">
    <name type="scientific">Idiomarina seosinensis</name>
    <dbReference type="NCBI Taxonomy" id="281739"/>
    <lineage>
        <taxon>Bacteria</taxon>
        <taxon>Pseudomonadati</taxon>
        <taxon>Pseudomonadota</taxon>
        <taxon>Gammaproteobacteria</taxon>
        <taxon>Alteromonadales</taxon>
        <taxon>Idiomarinaceae</taxon>
        <taxon>Idiomarina</taxon>
    </lineage>
</organism>
<dbReference type="OrthoDB" id="6236500at2"/>
<keyword evidence="2" id="KW-1185">Reference proteome</keyword>
<protein>
    <submittedName>
        <fullName evidence="1">Uncharacterized protein</fullName>
    </submittedName>
</protein>
<gene>
    <name evidence="1" type="ORF">CWI81_02130</name>
</gene>
<evidence type="ECO:0000313" key="2">
    <source>
        <dbReference type="Proteomes" id="UP000287908"/>
    </source>
</evidence>
<dbReference type="EMBL" id="PIQF01000001">
    <property type="protein sequence ID" value="RUO77307.1"/>
    <property type="molecule type" value="Genomic_DNA"/>
</dbReference>
<dbReference type="AlphaFoldDB" id="A0A432ZH18"/>
<sequence>MNRCVELIASAREAFNRPTPAAIYQWIQHLDDEYSRHRYPELLIHQLTADDQRDSAFSVACLSAVHALKLALRLHLHTHFRRVMAAACVTRALHDQLEWWQQKGLTQASWCAAFGLQKPLRDSFYFSEWCLQLARFQLSPESEKFGIQQLVAGSQRSRYWLFAEQVRAPIDWTTGCLLTHKATEKQGYLLCTHNDHALLLLSDLNTVEKVDCRDFGYWQTSPSEMPSQPALQQLEYHRSLNQQLPSISFKAPKALLTAVKRYTAGQGALSPVIRHIRQQPLLANSLRQAARQQIIAANNPQRMDLKHIYLWLGGTRASATLATASLQQQFMQQRVPLQQSLMQRLSLLTELLQSLSTKTGSRLPVPASLLTLLTAADLFRNQQVLRASYWPQLEILRNADKAGWVATDEAPTDQRLSRQLIRRWQLERQLAPLMTPEQYQGHPLPALMSLANIGVVLAFQPDIKLSKSVHQHMQSCLKCLKLKPATYSRLRQQSIYRCHSISPLSELFNLQDE</sequence>
<dbReference type="RefSeq" id="WP_126783581.1">
    <property type="nucleotide sequence ID" value="NZ_PIQF01000001.1"/>
</dbReference>
<proteinExistence type="predicted"/>
<accession>A0A432ZH18</accession>
<comment type="caution">
    <text evidence="1">The sequence shown here is derived from an EMBL/GenBank/DDBJ whole genome shotgun (WGS) entry which is preliminary data.</text>
</comment>